<reference evidence="5" key="1">
    <citation type="submission" date="2023-10" db="EMBL/GenBank/DDBJ databases">
        <title>Surveillance and assessment of the effects of hospital wastewater treatment on clearance of pathogenic bacterial and antimicrobial resistance genes.</title>
        <authorList>
            <person name="Wu Y."/>
        </authorList>
    </citation>
    <scope>NUCLEOTIDE SEQUENCE</scope>
    <source>
        <strain evidence="5">23-M-SRM-33-1</strain>
    </source>
</reference>
<gene>
    <name evidence="5" type="ORF">RZP41_26095</name>
</gene>
<comment type="caution">
    <text evidence="5">The sequence shown here is derived from an EMBL/GenBank/DDBJ whole genome shotgun (WGS) entry which is preliminary data.</text>
</comment>
<dbReference type="Proteomes" id="UP001284547">
    <property type="component" value="Unassembled WGS sequence"/>
</dbReference>
<feature type="domain" description="Exonuclease" evidence="4">
    <location>
        <begin position="94"/>
        <end position="261"/>
    </location>
</feature>
<dbReference type="AlphaFoldDB" id="A0AAW8XWB9"/>
<dbReference type="EMBL" id="JAWHZD010000029">
    <property type="protein sequence ID" value="MDV0844687.1"/>
    <property type="molecule type" value="Genomic_DNA"/>
</dbReference>
<dbReference type="InterPro" id="IPR013520">
    <property type="entry name" value="Ribonucl_H"/>
</dbReference>
<evidence type="ECO:0000313" key="6">
    <source>
        <dbReference type="Proteomes" id="UP001284547"/>
    </source>
</evidence>
<sequence length="381" mass="41728">MKKAEGVFENRVNRLVSGLKFVTSTQTRKISDEDKQVLKEAMAVCNRLLAEPPVTIPNTKTPTPIIPMESAITLTATTSLIRAGTLALDWLRQLPVFIDTETTGFERFAQVIELAITDASGNVLFESKLRPTVTINPKAQEVHGINLSSLKSAPTWPQVAEKVRSLLDGRKIIAYNAPFDSRMMKQTAAAFGDPFGWWSDDNVLCAMKLSVDAFDIPKKTLKLADAMAYAELSWQGKAHTALADTQAMARLVSAISTFGKHREIDVATKAVVIATPAYANQGRPWEDKDIHIILEQINQGDVKVTATSTLLGRSPYAIALKAVHLGFKNKAWASTFKVNASSDFAPRADPDPPLSTDADSPYGNVYSDAMQHMKSITGRPW</sequence>
<dbReference type="RefSeq" id="WP_316941413.1">
    <property type="nucleotide sequence ID" value="NZ_JAWHZD010000029.1"/>
</dbReference>
<keyword evidence="1" id="KW-0540">Nuclease</keyword>
<keyword evidence="2" id="KW-0378">Hydrolase</keyword>
<dbReference type="InterPro" id="IPR036397">
    <property type="entry name" value="RNaseH_sf"/>
</dbReference>
<evidence type="ECO:0000256" key="3">
    <source>
        <dbReference type="ARBA" id="ARBA00022839"/>
    </source>
</evidence>
<dbReference type="GO" id="GO:0008408">
    <property type="term" value="F:3'-5' exonuclease activity"/>
    <property type="evidence" value="ECO:0007669"/>
    <property type="project" value="TreeGrafter"/>
</dbReference>
<protein>
    <submittedName>
        <fullName evidence="5">3'-5' exonuclease</fullName>
    </submittedName>
</protein>
<evidence type="ECO:0000256" key="1">
    <source>
        <dbReference type="ARBA" id="ARBA00022722"/>
    </source>
</evidence>
<dbReference type="Pfam" id="PF00929">
    <property type="entry name" value="RNase_T"/>
    <property type="match status" value="1"/>
</dbReference>
<dbReference type="SMART" id="SM00479">
    <property type="entry name" value="EXOIII"/>
    <property type="match status" value="1"/>
</dbReference>
<dbReference type="InterPro" id="IPR012337">
    <property type="entry name" value="RNaseH-like_sf"/>
</dbReference>
<organism evidence="5 6">
    <name type="scientific">Klebsiella quasipneumoniae subsp. quasipneumoniae</name>
    <dbReference type="NCBI Taxonomy" id="1667327"/>
    <lineage>
        <taxon>Bacteria</taxon>
        <taxon>Pseudomonadati</taxon>
        <taxon>Pseudomonadota</taxon>
        <taxon>Gammaproteobacteria</taxon>
        <taxon>Enterobacterales</taxon>
        <taxon>Enterobacteriaceae</taxon>
        <taxon>Klebsiella/Raoultella group</taxon>
        <taxon>Klebsiella</taxon>
        <taxon>Klebsiella pneumoniae complex</taxon>
    </lineage>
</organism>
<dbReference type="Gene3D" id="3.30.420.10">
    <property type="entry name" value="Ribonuclease H-like superfamily/Ribonuclease H"/>
    <property type="match status" value="1"/>
</dbReference>
<proteinExistence type="predicted"/>
<evidence type="ECO:0000313" key="5">
    <source>
        <dbReference type="EMBL" id="MDV0844687.1"/>
    </source>
</evidence>
<dbReference type="GO" id="GO:0003676">
    <property type="term" value="F:nucleic acid binding"/>
    <property type="evidence" value="ECO:0007669"/>
    <property type="project" value="InterPro"/>
</dbReference>
<evidence type="ECO:0000259" key="4">
    <source>
        <dbReference type="SMART" id="SM00479"/>
    </source>
</evidence>
<dbReference type="CDD" id="cd06127">
    <property type="entry name" value="DEDDh"/>
    <property type="match status" value="1"/>
</dbReference>
<evidence type="ECO:0000256" key="2">
    <source>
        <dbReference type="ARBA" id="ARBA00022801"/>
    </source>
</evidence>
<keyword evidence="3 5" id="KW-0269">Exonuclease</keyword>
<name>A0AAW8XWB9_9ENTR</name>
<dbReference type="SUPFAM" id="SSF53098">
    <property type="entry name" value="Ribonuclease H-like"/>
    <property type="match status" value="1"/>
</dbReference>
<dbReference type="PANTHER" id="PTHR30231:SF4">
    <property type="entry name" value="PROTEIN NEN2"/>
    <property type="match status" value="1"/>
</dbReference>
<dbReference type="GO" id="GO:0006259">
    <property type="term" value="P:DNA metabolic process"/>
    <property type="evidence" value="ECO:0007669"/>
    <property type="project" value="UniProtKB-ARBA"/>
</dbReference>
<accession>A0AAW8XWB9</accession>
<dbReference type="PANTHER" id="PTHR30231">
    <property type="entry name" value="DNA POLYMERASE III SUBUNIT EPSILON"/>
    <property type="match status" value="1"/>
</dbReference>